<feature type="transmembrane region" description="Helical" evidence="1">
    <location>
        <begin position="143"/>
        <end position="164"/>
    </location>
</feature>
<feature type="transmembrane region" description="Helical" evidence="1">
    <location>
        <begin position="170"/>
        <end position="191"/>
    </location>
</feature>
<evidence type="ECO:0000313" key="2">
    <source>
        <dbReference type="EMBL" id="CAG9327321.1"/>
    </source>
</evidence>
<organism evidence="2 3">
    <name type="scientific">Blepharisma stoltei</name>
    <dbReference type="NCBI Taxonomy" id="1481888"/>
    <lineage>
        <taxon>Eukaryota</taxon>
        <taxon>Sar</taxon>
        <taxon>Alveolata</taxon>
        <taxon>Ciliophora</taxon>
        <taxon>Postciliodesmatophora</taxon>
        <taxon>Heterotrichea</taxon>
        <taxon>Heterotrichida</taxon>
        <taxon>Blepharismidae</taxon>
        <taxon>Blepharisma</taxon>
    </lineage>
</organism>
<keyword evidence="1" id="KW-1133">Transmembrane helix</keyword>
<dbReference type="Proteomes" id="UP001162131">
    <property type="component" value="Unassembled WGS sequence"/>
</dbReference>
<dbReference type="AlphaFoldDB" id="A0AAU9JP11"/>
<name>A0AAU9JP11_9CILI</name>
<feature type="transmembrane region" description="Helical" evidence="1">
    <location>
        <begin position="75"/>
        <end position="94"/>
    </location>
</feature>
<evidence type="ECO:0000313" key="3">
    <source>
        <dbReference type="Proteomes" id="UP001162131"/>
    </source>
</evidence>
<comment type="caution">
    <text evidence="2">The sequence shown here is derived from an EMBL/GenBank/DDBJ whole genome shotgun (WGS) entry which is preliminary data.</text>
</comment>
<protein>
    <submittedName>
        <fullName evidence="2">Uncharacterized protein</fullName>
    </submittedName>
</protein>
<feature type="transmembrane region" description="Helical" evidence="1">
    <location>
        <begin position="236"/>
        <end position="256"/>
    </location>
</feature>
<sequence length="274" mass="30604">MTLGLDSEKEFQVIKFAGAASFFVGLVLISIKADDWTDADWIMVAIPILLSLCLLPIGIHCYFNINCPRGKSRRFILIISYNISLSLLVFGIIGSLTLDDTLDTSWAVAFIAIWYTLLMYLIFCCFMLPGLIDPEVNMRRQAFLLFVWFFGLGTFLLLFVFHLDEDSPDSFAIVTIPIMIASGLHIISCAIARFRADKKSNTGLRPIANELIFNSALLLTGLLLILRVTVSDWMPAIVIAVPTLALLLYGMSVEFYEKPNLGPEYEALAVEDNN</sequence>
<accession>A0AAU9JP11</accession>
<reference evidence="2" key="1">
    <citation type="submission" date="2021-09" db="EMBL/GenBank/DDBJ databases">
        <authorList>
            <consortium name="AG Swart"/>
            <person name="Singh M."/>
            <person name="Singh A."/>
            <person name="Seah K."/>
            <person name="Emmerich C."/>
        </authorList>
    </citation>
    <scope>NUCLEOTIDE SEQUENCE</scope>
    <source>
        <strain evidence="2">ATCC30299</strain>
    </source>
</reference>
<feature type="transmembrane region" description="Helical" evidence="1">
    <location>
        <begin position="211"/>
        <end position="230"/>
    </location>
</feature>
<feature type="transmembrane region" description="Helical" evidence="1">
    <location>
        <begin position="106"/>
        <end position="131"/>
    </location>
</feature>
<keyword evidence="3" id="KW-1185">Reference proteome</keyword>
<evidence type="ECO:0000256" key="1">
    <source>
        <dbReference type="SAM" id="Phobius"/>
    </source>
</evidence>
<feature type="transmembrane region" description="Helical" evidence="1">
    <location>
        <begin position="41"/>
        <end position="63"/>
    </location>
</feature>
<keyword evidence="1" id="KW-0472">Membrane</keyword>
<feature type="transmembrane region" description="Helical" evidence="1">
    <location>
        <begin position="12"/>
        <end position="29"/>
    </location>
</feature>
<gene>
    <name evidence="2" type="ORF">BSTOLATCC_MIC43360</name>
</gene>
<dbReference type="EMBL" id="CAJZBQ010000043">
    <property type="protein sequence ID" value="CAG9327321.1"/>
    <property type="molecule type" value="Genomic_DNA"/>
</dbReference>
<keyword evidence="1" id="KW-0812">Transmembrane</keyword>
<proteinExistence type="predicted"/>